<name>A0AAE3CJ08_9PROT</name>
<evidence type="ECO:0000256" key="1">
    <source>
        <dbReference type="SAM" id="Coils"/>
    </source>
</evidence>
<sequence length="476" mass="53085">METAKIPLDVKPKEIEPVREAEKAPETNAPNPYEEKQKARQERYLLLAEKARAKALARLEQAKKMADVIPFGQPILAGHHSEHRDRRYRGRIHDTFGKGFKLLEKAEYYERRAKGVNGNAISADDPQAMEKLKAKIETLKAAQERMKAANAAIRKHQKEGPEAQQAALEALGFKPDQAKSLLTPDVMGNIGFASYSLTNNNANIRRLEERVKVLEKASSLEDRTTEFAWGKVRENKEINRIQFLFDEKPNADVRDLMKKSGFRWAPSEGAWQRQWTGSAIYAAREAIQNLEEWYPASRDREAPQPMPAPDQSPEHPAPSPSHDPAPVATIRGRDGTRYALSLREKDGEVLAKLEIAGGETAEAPLQPFRSAKIPDTEKLAARMELSDGRTLAVRLSPGNSGVEADLLSAEGTFNWKRLNDAPGKLRADGVNSPEAKWVAERLGVDVKVMQRPELAAGVGGYRAPEKTREQARGMDR</sequence>
<reference evidence="3" key="1">
    <citation type="journal article" date="2021" name="ISME J.">
        <title>Genomic evolution of the class Acidithiobacillia: deep-branching Proteobacteria living in extreme acidic conditions.</title>
        <authorList>
            <person name="Moya-Beltran A."/>
            <person name="Beard S."/>
            <person name="Rojas-Villalobos C."/>
            <person name="Issotta F."/>
            <person name="Gallardo Y."/>
            <person name="Ulloa R."/>
            <person name="Giaveno A."/>
            <person name="Degli Esposti M."/>
            <person name="Johnson D.B."/>
            <person name="Quatrini R."/>
        </authorList>
    </citation>
    <scope>NUCLEOTIDE SEQUENCE</scope>
    <source>
        <strain evidence="3">VAN18-1</strain>
    </source>
</reference>
<dbReference type="Pfam" id="PF12083">
    <property type="entry name" value="DUF3560"/>
    <property type="match status" value="1"/>
</dbReference>
<keyword evidence="4" id="KW-1185">Reference proteome</keyword>
<dbReference type="EMBL" id="JAAXYO010000037">
    <property type="protein sequence ID" value="MBU2787234.1"/>
    <property type="molecule type" value="Genomic_DNA"/>
</dbReference>
<protein>
    <submittedName>
        <fullName evidence="3">DUF3560 domain-containing protein</fullName>
    </submittedName>
</protein>
<dbReference type="AlphaFoldDB" id="A0AAE3CJ08"/>
<feature type="region of interest" description="Disordered" evidence="2">
    <location>
        <begin position="298"/>
        <end position="330"/>
    </location>
</feature>
<evidence type="ECO:0000256" key="2">
    <source>
        <dbReference type="SAM" id="MobiDB-lite"/>
    </source>
</evidence>
<proteinExistence type="predicted"/>
<feature type="compositionally biased region" description="Basic and acidic residues" evidence="2">
    <location>
        <begin position="463"/>
        <end position="476"/>
    </location>
</feature>
<feature type="region of interest" description="Disordered" evidence="2">
    <location>
        <begin position="1"/>
        <end position="38"/>
    </location>
</feature>
<evidence type="ECO:0000313" key="3">
    <source>
        <dbReference type="EMBL" id="MBU2787234.1"/>
    </source>
</evidence>
<feature type="coiled-coil region" evidence="1">
    <location>
        <begin position="129"/>
        <end position="159"/>
    </location>
</feature>
<dbReference type="Proteomes" id="UP001197378">
    <property type="component" value="Unassembled WGS sequence"/>
</dbReference>
<feature type="region of interest" description="Disordered" evidence="2">
    <location>
        <begin position="457"/>
        <end position="476"/>
    </location>
</feature>
<keyword evidence="1" id="KW-0175">Coiled coil</keyword>
<evidence type="ECO:0000313" key="4">
    <source>
        <dbReference type="Proteomes" id="UP001197378"/>
    </source>
</evidence>
<feature type="compositionally biased region" description="Pro residues" evidence="2">
    <location>
        <begin position="304"/>
        <end position="323"/>
    </location>
</feature>
<gene>
    <name evidence="3" type="ORF">HFQ13_03225</name>
</gene>
<organism evidence="3 4">
    <name type="scientific">Igneacidithiobacillus copahuensis</name>
    <dbReference type="NCBI Taxonomy" id="2724909"/>
    <lineage>
        <taxon>Bacteria</taxon>
        <taxon>Pseudomonadati</taxon>
        <taxon>Pseudomonadota</taxon>
        <taxon>Acidithiobacillia</taxon>
        <taxon>Acidithiobacillales</taxon>
        <taxon>Acidithiobacillaceae</taxon>
        <taxon>Igneacidithiobacillus</taxon>
    </lineage>
</organism>
<dbReference type="InterPro" id="IPR021944">
    <property type="entry name" value="DUF3560"/>
</dbReference>
<accession>A0AAE3CJ08</accession>
<feature type="compositionally biased region" description="Basic and acidic residues" evidence="2">
    <location>
        <begin position="8"/>
        <end position="25"/>
    </location>
</feature>
<comment type="caution">
    <text evidence="3">The sequence shown here is derived from an EMBL/GenBank/DDBJ whole genome shotgun (WGS) entry which is preliminary data.</text>
</comment>